<keyword evidence="3" id="KW-1185">Reference proteome</keyword>
<name>A0ABU6TX33_9FABA</name>
<feature type="region of interest" description="Disordered" evidence="1">
    <location>
        <begin position="1"/>
        <end position="166"/>
    </location>
</feature>
<proteinExistence type="predicted"/>
<evidence type="ECO:0000313" key="2">
    <source>
        <dbReference type="EMBL" id="MED6153027.1"/>
    </source>
</evidence>
<gene>
    <name evidence="2" type="ORF">PIB30_097577</name>
</gene>
<organism evidence="2 3">
    <name type="scientific">Stylosanthes scabra</name>
    <dbReference type="NCBI Taxonomy" id="79078"/>
    <lineage>
        <taxon>Eukaryota</taxon>
        <taxon>Viridiplantae</taxon>
        <taxon>Streptophyta</taxon>
        <taxon>Embryophyta</taxon>
        <taxon>Tracheophyta</taxon>
        <taxon>Spermatophyta</taxon>
        <taxon>Magnoliopsida</taxon>
        <taxon>eudicotyledons</taxon>
        <taxon>Gunneridae</taxon>
        <taxon>Pentapetalae</taxon>
        <taxon>rosids</taxon>
        <taxon>fabids</taxon>
        <taxon>Fabales</taxon>
        <taxon>Fabaceae</taxon>
        <taxon>Papilionoideae</taxon>
        <taxon>50 kb inversion clade</taxon>
        <taxon>dalbergioids sensu lato</taxon>
        <taxon>Dalbergieae</taxon>
        <taxon>Pterocarpus clade</taxon>
        <taxon>Stylosanthes</taxon>
    </lineage>
</organism>
<feature type="compositionally biased region" description="Polar residues" evidence="1">
    <location>
        <begin position="32"/>
        <end position="45"/>
    </location>
</feature>
<sequence length="166" mass="18557">MGIAPRPPDNEPYSKTFNPGWRNHPNFGCGAQGNQGQRPYNNFQQPAPPMQPLASQKLSQLEIAKQLSERPPNTFPNDTITNPREACKAIKLISGKTFGTEPKDEEPAEDSSPQQSQQQQEITTSPTLSEKEKEKDKPKTSIPKVLTSPPRLVQNPLIFKTRSHCR</sequence>
<evidence type="ECO:0000256" key="1">
    <source>
        <dbReference type="SAM" id="MobiDB-lite"/>
    </source>
</evidence>
<feature type="compositionally biased region" description="Low complexity" evidence="1">
    <location>
        <begin position="110"/>
        <end position="127"/>
    </location>
</feature>
<comment type="caution">
    <text evidence="2">The sequence shown here is derived from an EMBL/GenBank/DDBJ whole genome shotgun (WGS) entry which is preliminary data.</text>
</comment>
<feature type="compositionally biased region" description="Basic and acidic residues" evidence="1">
    <location>
        <begin position="129"/>
        <end position="139"/>
    </location>
</feature>
<protein>
    <submittedName>
        <fullName evidence="2">Uncharacterized protein</fullName>
    </submittedName>
</protein>
<evidence type="ECO:0000313" key="3">
    <source>
        <dbReference type="Proteomes" id="UP001341840"/>
    </source>
</evidence>
<dbReference type="Proteomes" id="UP001341840">
    <property type="component" value="Unassembled WGS sequence"/>
</dbReference>
<dbReference type="EMBL" id="JASCZI010093032">
    <property type="protein sequence ID" value="MED6153027.1"/>
    <property type="molecule type" value="Genomic_DNA"/>
</dbReference>
<accession>A0ABU6TX33</accession>
<reference evidence="2 3" key="1">
    <citation type="journal article" date="2023" name="Plants (Basel)">
        <title>Bridging the Gap: Combining Genomics and Transcriptomics Approaches to Understand Stylosanthes scabra, an Orphan Legume from the Brazilian Caatinga.</title>
        <authorList>
            <person name="Ferreira-Neto J.R.C."/>
            <person name="da Silva M.D."/>
            <person name="Binneck E."/>
            <person name="de Melo N.F."/>
            <person name="da Silva R.H."/>
            <person name="de Melo A.L.T.M."/>
            <person name="Pandolfi V."/>
            <person name="Bustamante F.O."/>
            <person name="Brasileiro-Vidal A.C."/>
            <person name="Benko-Iseppon A.M."/>
        </authorList>
    </citation>
    <scope>NUCLEOTIDE SEQUENCE [LARGE SCALE GENOMIC DNA]</scope>
    <source>
        <tissue evidence="2">Leaves</tissue>
    </source>
</reference>